<evidence type="ECO:0000256" key="1">
    <source>
        <dbReference type="SAM" id="Coils"/>
    </source>
</evidence>
<name>A0A803N7W3_CHEQI</name>
<evidence type="ECO:0000313" key="3">
    <source>
        <dbReference type="Proteomes" id="UP000596660"/>
    </source>
</evidence>
<evidence type="ECO:0000313" key="2">
    <source>
        <dbReference type="EnsemblPlants" id="AUR62041867-RA:cds"/>
    </source>
</evidence>
<organism evidence="2 3">
    <name type="scientific">Chenopodium quinoa</name>
    <name type="common">Quinoa</name>
    <dbReference type="NCBI Taxonomy" id="63459"/>
    <lineage>
        <taxon>Eukaryota</taxon>
        <taxon>Viridiplantae</taxon>
        <taxon>Streptophyta</taxon>
        <taxon>Embryophyta</taxon>
        <taxon>Tracheophyta</taxon>
        <taxon>Spermatophyta</taxon>
        <taxon>Magnoliopsida</taxon>
        <taxon>eudicotyledons</taxon>
        <taxon>Gunneridae</taxon>
        <taxon>Pentapetalae</taxon>
        <taxon>Caryophyllales</taxon>
        <taxon>Chenopodiaceae</taxon>
        <taxon>Chenopodioideae</taxon>
        <taxon>Atripliceae</taxon>
        <taxon>Chenopodium</taxon>
    </lineage>
</organism>
<dbReference type="Gramene" id="AUR62041867-RA">
    <property type="protein sequence ID" value="AUR62041867-RA:cds"/>
    <property type="gene ID" value="AUR62041867"/>
</dbReference>
<protein>
    <submittedName>
        <fullName evidence="2">Uncharacterized protein</fullName>
    </submittedName>
</protein>
<dbReference type="EnsemblPlants" id="AUR62041867-RA">
    <property type="protein sequence ID" value="AUR62041867-RA:cds"/>
    <property type="gene ID" value="AUR62041867"/>
</dbReference>
<dbReference type="AlphaFoldDB" id="A0A803N7W3"/>
<feature type="coiled-coil region" evidence="1">
    <location>
        <begin position="77"/>
        <end position="111"/>
    </location>
</feature>
<accession>A0A803N7W3</accession>
<reference evidence="2" key="1">
    <citation type="journal article" date="2017" name="Nature">
        <title>The genome of Chenopodium quinoa.</title>
        <authorList>
            <person name="Jarvis D.E."/>
            <person name="Ho Y.S."/>
            <person name="Lightfoot D.J."/>
            <person name="Schmoeckel S.M."/>
            <person name="Li B."/>
            <person name="Borm T.J.A."/>
            <person name="Ohyanagi H."/>
            <person name="Mineta K."/>
            <person name="Michell C.T."/>
            <person name="Saber N."/>
            <person name="Kharbatia N.M."/>
            <person name="Rupper R.R."/>
            <person name="Sharp A.R."/>
            <person name="Dally N."/>
            <person name="Boughton B.A."/>
            <person name="Woo Y.H."/>
            <person name="Gao G."/>
            <person name="Schijlen E.G.W.M."/>
            <person name="Guo X."/>
            <person name="Momin A.A."/>
            <person name="Negrao S."/>
            <person name="Al-Babili S."/>
            <person name="Gehring C."/>
            <person name="Roessner U."/>
            <person name="Jung C."/>
            <person name="Murphy K."/>
            <person name="Arold S.T."/>
            <person name="Gojobori T."/>
            <person name="van der Linden C.G."/>
            <person name="van Loo E.N."/>
            <person name="Jellen E.N."/>
            <person name="Maughan P.J."/>
            <person name="Tester M."/>
        </authorList>
    </citation>
    <scope>NUCLEOTIDE SEQUENCE [LARGE SCALE GENOMIC DNA]</scope>
    <source>
        <strain evidence="2">cv. PI 614886</strain>
    </source>
</reference>
<keyword evidence="3" id="KW-1185">Reference proteome</keyword>
<proteinExistence type="predicted"/>
<dbReference type="Proteomes" id="UP000596660">
    <property type="component" value="Unplaced"/>
</dbReference>
<reference evidence="2" key="2">
    <citation type="submission" date="2021-03" db="UniProtKB">
        <authorList>
            <consortium name="EnsemblPlants"/>
        </authorList>
    </citation>
    <scope>IDENTIFICATION</scope>
</reference>
<sequence length="600" mass="66623">MNNTREIGSASSSSRSFGSAYPKIKCRCGVEAIIQTVRNGDNAGMKFYGCSKWHWVNVNPKDLEDLRFLVFERDTQVAEKEIEIDFMKEQLRKLEKNLGIKEDELNDTKMELCHTRIELMKASRNEKNFSIALLMSWIFFDFLLVTTELVDVRWSLDFLDCTGTNPLLTFLFSGYLAASELIPLPLPTASEPLPLPTASEPHPLPALAAATPAPLPPLEPLPMNTVLPPLPRVGGGVVARFRGVNGGVVARIRGADGGVYAQFEGPGGGIFLDLVVLCYEVMAIQSSKIAIPFRPLLGQLIDCLYFPKPVYGFIDRDRNNACVRIRTECGKSEFVFFGGEANTVEESQERAAQKAVQKLMNQFGVRVNDFTSDRARMYQLCSKLFKHKVVELCSEKGIVMPGAQKVLGKKPSGDVVHVTIDFVGFLEAVVTRTGAKVSPLETIWVENLGFVSWLTVSCPHNGGEMECIYSDACPELADARQKAAKRTIHYLVTKYNLEIIDANYGAISEKRVACSALKRRFYQLKEHLTAREENFATDECLTPTSERFRIPEIGLPPAAPVKRRSVTSLDAASSSTVRVVEPLVSGIPELETVWKRAKFV</sequence>
<keyword evidence="1" id="KW-0175">Coiled coil</keyword>